<dbReference type="Proteomes" id="UP000823912">
    <property type="component" value="Unassembled WGS sequence"/>
</dbReference>
<sequence length="97" mass="11194">MNNFDFLKKTPTEIDREIAQRVRAVRRRRKISQEKLSEKSGVSLGSLKRFERTGQISLLSLTKLAVALGMQQELERLFTEVPFLTIEEVINENDEAT</sequence>
<dbReference type="SUPFAM" id="SSF47413">
    <property type="entry name" value="lambda repressor-like DNA-binding domains"/>
    <property type="match status" value="1"/>
</dbReference>
<dbReference type="Gene3D" id="1.10.260.40">
    <property type="entry name" value="lambda repressor-like DNA-binding domains"/>
    <property type="match status" value="1"/>
</dbReference>
<comment type="caution">
    <text evidence="2">The sequence shown here is derived from an EMBL/GenBank/DDBJ whole genome shotgun (WGS) entry which is preliminary data.</text>
</comment>
<protein>
    <submittedName>
        <fullName evidence="2">Helix-turn-helix transcriptional regulator</fullName>
    </submittedName>
</protein>
<dbReference type="GO" id="GO:0003677">
    <property type="term" value="F:DNA binding"/>
    <property type="evidence" value="ECO:0007669"/>
    <property type="project" value="InterPro"/>
</dbReference>
<reference evidence="2" key="1">
    <citation type="submission" date="2020-10" db="EMBL/GenBank/DDBJ databases">
        <authorList>
            <person name="Gilroy R."/>
        </authorList>
    </citation>
    <scope>NUCLEOTIDE SEQUENCE</scope>
    <source>
        <strain evidence="2">ChiSjej5B23-6657</strain>
    </source>
</reference>
<gene>
    <name evidence="2" type="ORF">IAA55_09930</name>
</gene>
<evidence type="ECO:0000313" key="3">
    <source>
        <dbReference type="Proteomes" id="UP000823912"/>
    </source>
</evidence>
<organism evidence="2 3">
    <name type="scientific">Candidatus Pullilachnospira gallistercoris</name>
    <dbReference type="NCBI Taxonomy" id="2840911"/>
    <lineage>
        <taxon>Bacteria</taxon>
        <taxon>Bacillati</taxon>
        <taxon>Bacillota</taxon>
        <taxon>Clostridia</taxon>
        <taxon>Lachnospirales</taxon>
        <taxon>Lachnospiraceae</taxon>
        <taxon>Lachnospiraceae incertae sedis</taxon>
        <taxon>Candidatus Pullilachnospira</taxon>
    </lineage>
</organism>
<feature type="domain" description="HTH cro/C1-type" evidence="1">
    <location>
        <begin position="22"/>
        <end position="77"/>
    </location>
</feature>
<dbReference type="SMART" id="SM00530">
    <property type="entry name" value="HTH_XRE"/>
    <property type="match status" value="1"/>
</dbReference>
<dbReference type="InterPro" id="IPR010982">
    <property type="entry name" value="Lambda_DNA-bd_dom_sf"/>
</dbReference>
<accession>A0A9D1JBJ4</accession>
<dbReference type="Pfam" id="PF01381">
    <property type="entry name" value="HTH_3"/>
    <property type="match status" value="1"/>
</dbReference>
<evidence type="ECO:0000259" key="1">
    <source>
        <dbReference type="PROSITE" id="PS50943"/>
    </source>
</evidence>
<dbReference type="PROSITE" id="PS50943">
    <property type="entry name" value="HTH_CROC1"/>
    <property type="match status" value="1"/>
</dbReference>
<name>A0A9D1JBJ4_9FIRM</name>
<dbReference type="EMBL" id="DVHM01000171">
    <property type="protein sequence ID" value="HIR71585.1"/>
    <property type="molecule type" value="Genomic_DNA"/>
</dbReference>
<dbReference type="CDD" id="cd00093">
    <property type="entry name" value="HTH_XRE"/>
    <property type="match status" value="1"/>
</dbReference>
<evidence type="ECO:0000313" key="2">
    <source>
        <dbReference type="EMBL" id="HIR71585.1"/>
    </source>
</evidence>
<proteinExistence type="predicted"/>
<dbReference type="InterPro" id="IPR001387">
    <property type="entry name" value="Cro/C1-type_HTH"/>
</dbReference>
<dbReference type="AlphaFoldDB" id="A0A9D1JBJ4"/>
<reference evidence="2" key="2">
    <citation type="journal article" date="2021" name="PeerJ">
        <title>Extensive microbial diversity within the chicken gut microbiome revealed by metagenomics and culture.</title>
        <authorList>
            <person name="Gilroy R."/>
            <person name="Ravi A."/>
            <person name="Getino M."/>
            <person name="Pursley I."/>
            <person name="Horton D.L."/>
            <person name="Alikhan N.F."/>
            <person name="Baker D."/>
            <person name="Gharbi K."/>
            <person name="Hall N."/>
            <person name="Watson M."/>
            <person name="Adriaenssens E.M."/>
            <person name="Foster-Nyarko E."/>
            <person name="Jarju S."/>
            <person name="Secka A."/>
            <person name="Antonio M."/>
            <person name="Oren A."/>
            <person name="Chaudhuri R.R."/>
            <person name="La Ragione R."/>
            <person name="Hildebrand F."/>
            <person name="Pallen M.J."/>
        </authorList>
    </citation>
    <scope>NUCLEOTIDE SEQUENCE</scope>
    <source>
        <strain evidence="2">ChiSjej5B23-6657</strain>
    </source>
</reference>